<protein>
    <recommendedName>
        <fullName evidence="3">Outer membrane protein with beta-barrel domain</fullName>
    </recommendedName>
</protein>
<gene>
    <name evidence="1" type="ORF">EDC17_10621</name>
</gene>
<evidence type="ECO:0008006" key="3">
    <source>
        <dbReference type="Google" id="ProtNLM"/>
    </source>
</evidence>
<dbReference type="RefSeq" id="WP_132778989.1">
    <property type="nucleotide sequence ID" value="NZ_SMBZ01000062.1"/>
</dbReference>
<dbReference type="AlphaFoldDB" id="A0A4R3VRV4"/>
<sequence length="132" mass="14982">MKTILILIITILTFSISHAQENKLIISSSLRFQNANTKTENQENSTSYFQVTPRILYKLNTKLGIGVLYAASRSKSEYYNDDITKLSGHQVGGFVQLDLINKSKYQIFSDLDASYIHSKSHNDFETHTNNTS</sequence>
<evidence type="ECO:0000313" key="1">
    <source>
        <dbReference type="EMBL" id="TCV06472.1"/>
    </source>
</evidence>
<dbReference type="EMBL" id="SMBZ01000062">
    <property type="protein sequence ID" value="TCV06472.1"/>
    <property type="molecule type" value="Genomic_DNA"/>
</dbReference>
<organism evidence="1 2">
    <name type="scientific">Sphingobacterium alimentarium</name>
    <dbReference type="NCBI Taxonomy" id="797292"/>
    <lineage>
        <taxon>Bacteria</taxon>
        <taxon>Pseudomonadati</taxon>
        <taxon>Bacteroidota</taxon>
        <taxon>Sphingobacteriia</taxon>
        <taxon>Sphingobacteriales</taxon>
        <taxon>Sphingobacteriaceae</taxon>
        <taxon>Sphingobacterium</taxon>
    </lineage>
</organism>
<accession>A0A4R3VRV4</accession>
<reference evidence="1 2" key="1">
    <citation type="submission" date="2019-03" db="EMBL/GenBank/DDBJ databases">
        <title>Genomic Encyclopedia of Type Strains, Phase IV (KMG-IV): sequencing the most valuable type-strain genomes for metagenomic binning, comparative biology and taxonomic classification.</title>
        <authorList>
            <person name="Goeker M."/>
        </authorList>
    </citation>
    <scope>NUCLEOTIDE SEQUENCE [LARGE SCALE GENOMIC DNA]</scope>
    <source>
        <strain evidence="1 2">DSM 22362</strain>
    </source>
</reference>
<keyword evidence="2" id="KW-1185">Reference proteome</keyword>
<evidence type="ECO:0000313" key="2">
    <source>
        <dbReference type="Proteomes" id="UP000295197"/>
    </source>
</evidence>
<dbReference type="Proteomes" id="UP000295197">
    <property type="component" value="Unassembled WGS sequence"/>
</dbReference>
<proteinExistence type="predicted"/>
<comment type="caution">
    <text evidence="1">The sequence shown here is derived from an EMBL/GenBank/DDBJ whole genome shotgun (WGS) entry which is preliminary data.</text>
</comment>
<name>A0A4R3VRV4_9SPHI</name>